<gene>
    <name evidence="1" type="ORF">PsorP6_015583</name>
</gene>
<comment type="caution">
    <text evidence="1">The sequence shown here is derived from an EMBL/GenBank/DDBJ whole genome shotgun (WGS) entry which is preliminary data.</text>
</comment>
<dbReference type="Proteomes" id="UP001163321">
    <property type="component" value="Chromosome 10"/>
</dbReference>
<sequence>MKKALTKEELAQLASTPLTDKVRKELSDMIKDTELLSAVLRFMERRTEETEKALLKRAQVLLKQKSNRKDKFVMDPALVVILMFGGILLLANYME</sequence>
<dbReference type="EMBL" id="CM047589">
    <property type="protein sequence ID" value="KAI9920333.1"/>
    <property type="molecule type" value="Genomic_DNA"/>
</dbReference>
<organism evidence="1 2">
    <name type="scientific">Peronosclerospora sorghi</name>
    <dbReference type="NCBI Taxonomy" id="230839"/>
    <lineage>
        <taxon>Eukaryota</taxon>
        <taxon>Sar</taxon>
        <taxon>Stramenopiles</taxon>
        <taxon>Oomycota</taxon>
        <taxon>Peronosporomycetes</taxon>
        <taxon>Peronosporales</taxon>
        <taxon>Peronosporaceae</taxon>
        <taxon>Peronosclerospora</taxon>
    </lineage>
</organism>
<protein>
    <submittedName>
        <fullName evidence="1">Uncharacterized protein</fullName>
    </submittedName>
</protein>
<name>A0ACC0WN77_9STRA</name>
<evidence type="ECO:0000313" key="1">
    <source>
        <dbReference type="EMBL" id="KAI9920333.1"/>
    </source>
</evidence>
<accession>A0ACC0WN77</accession>
<proteinExistence type="predicted"/>
<keyword evidence="2" id="KW-1185">Reference proteome</keyword>
<reference evidence="1 2" key="1">
    <citation type="journal article" date="2022" name="bioRxiv">
        <title>The genome of the oomycete Peronosclerospora sorghi, a cosmopolitan pathogen of maize and sorghum, is inflated with dispersed pseudogenes.</title>
        <authorList>
            <person name="Fletcher K."/>
            <person name="Martin F."/>
            <person name="Isakeit T."/>
            <person name="Cavanaugh K."/>
            <person name="Magill C."/>
            <person name="Michelmore R."/>
        </authorList>
    </citation>
    <scope>NUCLEOTIDE SEQUENCE [LARGE SCALE GENOMIC DNA]</scope>
    <source>
        <strain evidence="1">P6</strain>
    </source>
</reference>
<evidence type="ECO:0000313" key="2">
    <source>
        <dbReference type="Proteomes" id="UP001163321"/>
    </source>
</evidence>